<dbReference type="Proteomes" id="UP001143391">
    <property type="component" value="Unassembled WGS sequence"/>
</dbReference>
<name>A0ABT5YH70_9GAMM</name>
<gene>
    <name evidence="1" type="ORF">NLU14_22745</name>
</gene>
<comment type="caution">
    <text evidence="1">The sequence shown here is derived from an EMBL/GenBank/DDBJ whole genome shotgun (WGS) entry which is preliminary data.</text>
</comment>
<proteinExistence type="predicted"/>
<feature type="non-terminal residue" evidence="1">
    <location>
        <position position="80"/>
    </location>
</feature>
<dbReference type="SUPFAM" id="SSF53850">
    <property type="entry name" value="Periplasmic binding protein-like II"/>
    <property type="match status" value="1"/>
</dbReference>
<dbReference type="Pfam" id="PF01547">
    <property type="entry name" value="SBP_bac_1"/>
    <property type="match status" value="1"/>
</dbReference>
<accession>A0ABT5YH70</accession>
<evidence type="ECO:0000313" key="2">
    <source>
        <dbReference type="Proteomes" id="UP001143391"/>
    </source>
</evidence>
<evidence type="ECO:0000313" key="1">
    <source>
        <dbReference type="EMBL" id="MDF0753050.1"/>
    </source>
</evidence>
<sequence length="80" mass="8772">DQYQTKLLTALQSGKDLPDIFDLERGYIGKFIDSKFLADLSAMGGEDLVKDYVPYVQGLGRSSDGKLKAISDHSSPGGFW</sequence>
<dbReference type="EMBL" id="JANCMW010000371">
    <property type="protein sequence ID" value="MDF0753050.1"/>
    <property type="molecule type" value="Genomic_DNA"/>
</dbReference>
<reference evidence="1" key="1">
    <citation type="submission" date="2022-07" db="EMBL/GenBank/DDBJ databases">
        <title>Marinobacter iranensis a new bacterium isolate from a hipersaline lake in Iran.</title>
        <authorList>
            <person name="Mohammad A.M.A."/>
            <person name="Cristina S.-P."/>
            <person name="Antonio V."/>
        </authorList>
    </citation>
    <scope>NUCLEOTIDE SEQUENCE</scope>
    <source>
        <strain evidence="1">71-i</strain>
    </source>
</reference>
<keyword evidence="2" id="KW-1185">Reference proteome</keyword>
<organism evidence="1 2">
    <name type="scientific">Marinobacter iranensis</name>
    <dbReference type="NCBI Taxonomy" id="2962607"/>
    <lineage>
        <taxon>Bacteria</taxon>
        <taxon>Pseudomonadati</taxon>
        <taxon>Pseudomonadota</taxon>
        <taxon>Gammaproteobacteria</taxon>
        <taxon>Pseudomonadales</taxon>
        <taxon>Marinobacteraceae</taxon>
        <taxon>Marinobacter</taxon>
    </lineage>
</organism>
<dbReference type="RefSeq" id="WP_275710882.1">
    <property type="nucleotide sequence ID" value="NZ_JANCMW010000371.1"/>
</dbReference>
<protein>
    <submittedName>
        <fullName evidence="1">Extracellular solute-binding protein</fullName>
    </submittedName>
</protein>
<dbReference type="InterPro" id="IPR006059">
    <property type="entry name" value="SBP"/>
</dbReference>
<feature type="non-terminal residue" evidence="1">
    <location>
        <position position="1"/>
    </location>
</feature>
<dbReference type="Gene3D" id="3.40.190.10">
    <property type="entry name" value="Periplasmic binding protein-like II"/>
    <property type="match status" value="1"/>
</dbReference>